<dbReference type="InterPro" id="IPR035976">
    <property type="entry name" value="Sushi/SCR/CCP_sf"/>
</dbReference>
<dbReference type="Pfam" id="PF00059">
    <property type="entry name" value="Lectin_C"/>
    <property type="match status" value="1"/>
</dbReference>
<gene>
    <name evidence="30" type="primary">selp</name>
</gene>
<dbReference type="GO" id="GO:0005886">
    <property type="term" value="C:plasma membrane"/>
    <property type="evidence" value="ECO:0007669"/>
    <property type="project" value="UniProtKB-SubCell"/>
</dbReference>
<feature type="disulfide bond" evidence="24">
    <location>
        <begin position="657"/>
        <end position="684"/>
    </location>
</feature>
<feature type="domain" description="C-type lectin" evidence="28">
    <location>
        <begin position="30"/>
        <end position="150"/>
    </location>
</feature>
<keyword evidence="14 25" id="KW-0472">Membrane</keyword>
<keyword evidence="12" id="KW-0130">Cell adhesion</keyword>
<feature type="domain" description="Sushi" evidence="29">
    <location>
        <begin position="251"/>
        <end position="314"/>
    </location>
</feature>
<reference evidence="30" key="2">
    <citation type="submission" date="2025-08" db="UniProtKB">
        <authorList>
            <consortium name="Ensembl"/>
        </authorList>
    </citation>
    <scope>IDENTIFICATION</scope>
</reference>
<dbReference type="Pfam" id="PF00008">
    <property type="entry name" value="EGF"/>
    <property type="match status" value="1"/>
</dbReference>
<evidence type="ECO:0000256" key="6">
    <source>
        <dbReference type="ARBA" id="ARBA00022692"/>
    </source>
</evidence>
<dbReference type="SMART" id="SM00032">
    <property type="entry name" value="CCP"/>
    <property type="match status" value="10"/>
</dbReference>
<reference evidence="30" key="3">
    <citation type="submission" date="2025-09" db="UniProtKB">
        <authorList>
            <consortium name="Ensembl"/>
        </authorList>
    </citation>
    <scope>IDENTIFICATION</scope>
</reference>
<dbReference type="InterPro" id="IPR016187">
    <property type="entry name" value="CTDL_fold"/>
</dbReference>
<dbReference type="OMA" id="SMFCNSS"/>
<evidence type="ECO:0000256" key="5">
    <source>
        <dbReference type="ARBA" id="ARBA00022659"/>
    </source>
</evidence>
<keyword evidence="9" id="KW-0430">Lectin</keyword>
<evidence type="ECO:0000256" key="20">
    <source>
        <dbReference type="ARBA" id="ARBA00042113"/>
    </source>
</evidence>
<evidence type="ECO:0000313" key="31">
    <source>
        <dbReference type="Proteomes" id="UP000472264"/>
    </source>
</evidence>
<dbReference type="SUPFAM" id="SSF57535">
    <property type="entry name" value="Complement control module/SCR domain"/>
    <property type="match status" value="10"/>
</dbReference>
<dbReference type="SMART" id="SM00179">
    <property type="entry name" value="EGF_CA"/>
    <property type="match status" value="1"/>
</dbReference>
<dbReference type="Gene3D" id="2.10.70.10">
    <property type="entry name" value="Complement Module, domain 1"/>
    <property type="match status" value="10"/>
</dbReference>
<accession>A0A665TBU3</accession>
<proteinExistence type="inferred from homology"/>
<dbReference type="PROSITE" id="PS50923">
    <property type="entry name" value="SUSHI"/>
    <property type="match status" value="10"/>
</dbReference>
<keyword evidence="7" id="KW-0479">Metal-binding</keyword>
<feature type="disulfide bond" evidence="24">
    <location>
        <begin position="720"/>
        <end position="747"/>
    </location>
</feature>
<dbReference type="InterPro" id="IPR018378">
    <property type="entry name" value="C-type_lectin_CS"/>
</dbReference>
<evidence type="ECO:0000256" key="1">
    <source>
        <dbReference type="ARBA" id="ARBA00004251"/>
    </source>
</evidence>
<feature type="domain" description="EGF-like" evidence="27">
    <location>
        <begin position="150"/>
        <end position="186"/>
    </location>
</feature>
<dbReference type="PROSITE" id="PS00022">
    <property type="entry name" value="EGF_1"/>
    <property type="match status" value="1"/>
</dbReference>
<dbReference type="PANTHER" id="PTHR19325">
    <property type="entry name" value="COMPLEMENT COMPONENT-RELATED SUSHI DOMAIN-CONTAINING"/>
    <property type="match status" value="1"/>
</dbReference>
<feature type="disulfide bond" evidence="24">
    <location>
        <begin position="783"/>
        <end position="810"/>
    </location>
</feature>
<evidence type="ECO:0000256" key="16">
    <source>
        <dbReference type="ARBA" id="ARBA00023180"/>
    </source>
</evidence>
<feature type="chain" id="PRO_5025421374" description="E-selectin" evidence="26">
    <location>
        <begin position="33"/>
        <end position="875"/>
    </location>
</feature>
<dbReference type="GO" id="GO:0030246">
    <property type="term" value="F:carbohydrate binding"/>
    <property type="evidence" value="ECO:0007669"/>
    <property type="project" value="UniProtKB-KW"/>
</dbReference>
<evidence type="ECO:0000256" key="15">
    <source>
        <dbReference type="ARBA" id="ARBA00023157"/>
    </source>
</evidence>
<evidence type="ECO:0000256" key="24">
    <source>
        <dbReference type="PROSITE-ProRule" id="PRU00302"/>
    </source>
</evidence>
<keyword evidence="5 24" id="KW-0768">Sushi</keyword>
<dbReference type="InterPro" id="IPR000436">
    <property type="entry name" value="Sushi_SCR_CCP_dom"/>
</dbReference>
<keyword evidence="15 23" id="KW-1015">Disulfide bond</keyword>
<evidence type="ECO:0000256" key="26">
    <source>
        <dbReference type="SAM" id="SignalP"/>
    </source>
</evidence>
<sequence>MMSQGSSLHHRMLIAALIVFVQDLSCGGGAQAWTYNYSITPNRSWKEASQWCQQHSAEMVTIQTQEETDFINNLLPLNSNYYWLGIHKEAGVWTCDGTKEKVKEHLQNWASREPDDYAGHDCVEIYIKRKKDTAKWNNEKCDKMKGTVCYSASCKQDSCSAHAACVETVGSHTCQCHPGFVGQRCEEAVACKALTESQQGSRNCFHPYGSNRFNSSCRFHCGLGFHLLGSPQLLCQSSGEWNHPVPLCQVKQCPVLNLTLVSGGSMNCSHPFAPDSYNSTCELRCDEGYDRHGDSQIRCDHSGQWTPGVPACTVKKCPPIFPPAAGNVTCVDAVEPFSFGSRCNVTCQEGYHLTGDSSLACLASGQWSKPTPACTVVQCDGLEAPPHASVQCQGPLGIHSYGSICAVQCEEGFDLIGTNNTECLSSGNWSHKLPVCRAKSCRGISSPPHGSLLCTDPNGPLSFGSRCTSTCDEGFILNGTASTECTSLGTWSADVPRCLAGRCPPLNSPPHGSLSCSDPHGEFSFGSLCTSACEEGFFLNGTAHTECTSRGTWSAAVSDCLAKRCPSLGHPPNGSFSCSDPHGDFSFGSRCTLTCEEGFVLNGTADTQCTSLGTWSKETPRCSAKRCPALNPPAHGSLLCSDPHGGFRFGSRCSSACEEGFVLSGTADTECTSAGVWSREMPHCLATPCLRLAKAPQHGTMNCSHRFSPFSYNSRCDFACKEGFWLRGTPNVTCNSLGHWSQELPSCRPVQCKGIPALSFPLSINCSHPLEDFSFGSQCVFICAAGFSLNGTKAVLCSSDGVWSDTLPKCVGDETGVTDQRVGSAVWVYAVITVCVLIGLVALGLLISTQFKKKGAPIMDDVKSWDETENPAFEF</sequence>
<dbReference type="SMART" id="SM00034">
    <property type="entry name" value="CLECT"/>
    <property type="match status" value="1"/>
</dbReference>
<dbReference type="PROSITE" id="PS50026">
    <property type="entry name" value="EGF_3"/>
    <property type="match status" value="1"/>
</dbReference>
<keyword evidence="16" id="KW-0325">Glycoprotein</keyword>
<name>A0A665TBU3_ECHNA</name>
<evidence type="ECO:0000256" key="13">
    <source>
        <dbReference type="ARBA" id="ARBA00022989"/>
    </source>
</evidence>
<keyword evidence="3" id="KW-1003">Cell membrane</keyword>
<evidence type="ECO:0000256" key="4">
    <source>
        <dbReference type="ARBA" id="ARBA00022536"/>
    </source>
</evidence>
<evidence type="ECO:0000256" key="2">
    <source>
        <dbReference type="ARBA" id="ARBA00007360"/>
    </source>
</evidence>
<feature type="disulfide bond" evidence="24">
    <location>
        <begin position="533"/>
        <end position="560"/>
    </location>
</feature>
<evidence type="ECO:0000256" key="11">
    <source>
        <dbReference type="ARBA" id="ARBA00022837"/>
    </source>
</evidence>
<evidence type="ECO:0000259" key="28">
    <source>
        <dbReference type="PROSITE" id="PS50041"/>
    </source>
</evidence>
<feature type="signal peptide" evidence="26">
    <location>
        <begin position="1"/>
        <end position="32"/>
    </location>
</feature>
<feature type="transmembrane region" description="Helical" evidence="25">
    <location>
        <begin position="826"/>
        <end position="847"/>
    </location>
</feature>
<comment type="similarity">
    <text evidence="2">Belongs to the selectin/LECAM family.</text>
</comment>
<feature type="disulfide bond" evidence="24">
    <location>
        <begin position="285"/>
        <end position="312"/>
    </location>
</feature>
<feature type="disulfide bond" evidence="24">
    <location>
        <begin position="221"/>
        <end position="248"/>
    </location>
</feature>
<keyword evidence="31" id="KW-1185">Reference proteome</keyword>
<dbReference type="Gene3D" id="3.10.100.10">
    <property type="entry name" value="Mannose-Binding Protein A, subunit A"/>
    <property type="match status" value="1"/>
</dbReference>
<evidence type="ECO:0000256" key="3">
    <source>
        <dbReference type="ARBA" id="ARBA00022475"/>
    </source>
</evidence>
<keyword evidence="8 26" id="KW-0732">Signal</keyword>
<feature type="disulfide bond" evidence="24">
    <location>
        <begin position="595"/>
        <end position="622"/>
    </location>
</feature>
<feature type="domain" description="Sushi" evidence="29">
    <location>
        <begin position="189"/>
        <end position="250"/>
    </location>
</feature>
<evidence type="ECO:0000256" key="19">
    <source>
        <dbReference type="ARBA" id="ARBA00041401"/>
    </source>
</evidence>
<dbReference type="GO" id="GO:0005509">
    <property type="term" value="F:calcium ion binding"/>
    <property type="evidence" value="ECO:0007669"/>
    <property type="project" value="InterPro"/>
</dbReference>
<dbReference type="InterPro" id="IPR000742">
    <property type="entry name" value="EGF"/>
</dbReference>
<evidence type="ECO:0000256" key="22">
    <source>
        <dbReference type="ARBA" id="ARBA00045695"/>
    </source>
</evidence>
<dbReference type="PROSITE" id="PS01186">
    <property type="entry name" value="EGF_2"/>
    <property type="match status" value="1"/>
</dbReference>
<dbReference type="Gene3D" id="2.10.25.10">
    <property type="entry name" value="Laminin"/>
    <property type="match status" value="1"/>
</dbReference>
<evidence type="ECO:0000256" key="23">
    <source>
        <dbReference type="PROSITE-ProRule" id="PRU00076"/>
    </source>
</evidence>
<evidence type="ECO:0000259" key="27">
    <source>
        <dbReference type="PROSITE" id="PS50026"/>
    </source>
</evidence>
<keyword evidence="10" id="KW-0677">Repeat</keyword>
<keyword evidence="11" id="KW-0106">Calcium</keyword>
<dbReference type="CDD" id="cd00054">
    <property type="entry name" value="EGF_CA"/>
    <property type="match status" value="1"/>
</dbReference>
<feature type="disulfide bond" evidence="24">
    <location>
        <begin position="471"/>
        <end position="498"/>
    </location>
</feature>
<dbReference type="Pfam" id="PF00084">
    <property type="entry name" value="Sushi"/>
    <property type="match status" value="10"/>
</dbReference>
<dbReference type="SMART" id="SM00181">
    <property type="entry name" value="EGF"/>
    <property type="match status" value="2"/>
</dbReference>
<dbReference type="Ensembl" id="ENSENLT00000000164.1">
    <property type="protein sequence ID" value="ENSENLP00000000156.1"/>
    <property type="gene ID" value="ENSENLG00000000084.1"/>
</dbReference>
<evidence type="ECO:0000313" key="30">
    <source>
        <dbReference type="Ensembl" id="ENSENLP00000000156.1"/>
    </source>
</evidence>
<dbReference type="SUPFAM" id="SSF57196">
    <property type="entry name" value="EGF/Laminin"/>
    <property type="match status" value="1"/>
</dbReference>
<feature type="disulfide bond" evidence="24">
    <location>
        <begin position="409"/>
        <end position="436"/>
    </location>
</feature>
<dbReference type="SUPFAM" id="SSF56436">
    <property type="entry name" value="C-type lectin-like"/>
    <property type="match status" value="1"/>
</dbReference>
<dbReference type="CDD" id="cd00033">
    <property type="entry name" value="CCP"/>
    <property type="match status" value="10"/>
</dbReference>
<feature type="domain" description="Sushi" evidence="29">
    <location>
        <begin position="315"/>
        <end position="376"/>
    </location>
</feature>
<evidence type="ECO:0000256" key="8">
    <source>
        <dbReference type="ARBA" id="ARBA00022729"/>
    </source>
</evidence>
<evidence type="ECO:0000256" key="14">
    <source>
        <dbReference type="ARBA" id="ARBA00023136"/>
    </source>
</evidence>
<comment type="subunit">
    <text evidence="17">Interacts with SELPLG/PSGL1 and PODXL2 through the sialyl Lewis X epitope. SELPLG sulfation appears not to be required for this interaction.</text>
</comment>
<keyword evidence="4 23" id="KW-0245">EGF-like domain</keyword>
<dbReference type="InterPro" id="IPR016186">
    <property type="entry name" value="C-type_lectin-like/link_sf"/>
</dbReference>
<dbReference type="FunFam" id="2.10.70.10:FF:000001">
    <property type="entry name" value="Selectin P"/>
    <property type="match status" value="8"/>
</dbReference>
<feature type="domain" description="Sushi" evidence="29">
    <location>
        <begin position="377"/>
        <end position="438"/>
    </location>
</feature>
<evidence type="ECO:0000256" key="25">
    <source>
        <dbReference type="SAM" id="Phobius"/>
    </source>
</evidence>
<dbReference type="AlphaFoldDB" id="A0A665TBU3"/>
<feature type="domain" description="Sushi" evidence="29">
    <location>
        <begin position="439"/>
        <end position="500"/>
    </location>
</feature>
<dbReference type="PROSITE" id="PS50041">
    <property type="entry name" value="C_TYPE_LECTIN_2"/>
    <property type="match status" value="1"/>
</dbReference>
<dbReference type="PANTHER" id="PTHR19325:SF493">
    <property type="entry name" value="E-SELECTIN"/>
    <property type="match status" value="1"/>
</dbReference>
<feature type="domain" description="Sushi" evidence="29">
    <location>
        <begin position="501"/>
        <end position="562"/>
    </location>
</feature>
<evidence type="ECO:0000256" key="9">
    <source>
        <dbReference type="ARBA" id="ARBA00022734"/>
    </source>
</evidence>
<organism evidence="30 31">
    <name type="scientific">Echeneis naucrates</name>
    <name type="common">Live sharksucker</name>
    <dbReference type="NCBI Taxonomy" id="173247"/>
    <lineage>
        <taxon>Eukaryota</taxon>
        <taxon>Metazoa</taxon>
        <taxon>Chordata</taxon>
        <taxon>Craniata</taxon>
        <taxon>Vertebrata</taxon>
        <taxon>Euteleostomi</taxon>
        <taxon>Actinopterygii</taxon>
        <taxon>Neopterygii</taxon>
        <taxon>Teleostei</taxon>
        <taxon>Neoteleostei</taxon>
        <taxon>Acanthomorphata</taxon>
        <taxon>Carangaria</taxon>
        <taxon>Carangiformes</taxon>
        <taxon>Echeneidae</taxon>
        <taxon>Echeneis</taxon>
    </lineage>
</organism>
<dbReference type="GO" id="GO:0007155">
    <property type="term" value="P:cell adhesion"/>
    <property type="evidence" value="ECO:0007669"/>
    <property type="project" value="UniProtKB-KW"/>
</dbReference>
<dbReference type="FunCoup" id="A0A665TBU3">
    <property type="interactions" value="754"/>
</dbReference>
<dbReference type="Proteomes" id="UP000472264">
    <property type="component" value="Chromosome 4"/>
</dbReference>
<feature type="domain" description="Sushi" evidence="29">
    <location>
        <begin position="625"/>
        <end position="686"/>
    </location>
</feature>
<keyword evidence="6 25" id="KW-0812">Transmembrane</keyword>
<keyword evidence="13 25" id="KW-1133">Transmembrane helix</keyword>
<dbReference type="InterPro" id="IPR002396">
    <property type="entry name" value="Selectin_superfamily"/>
</dbReference>
<evidence type="ECO:0000256" key="17">
    <source>
        <dbReference type="ARBA" id="ARBA00038738"/>
    </source>
</evidence>
<evidence type="ECO:0000256" key="10">
    <source>
        <dbReference type="ARBA" id="ARBA00022737"/>
    </source>
</evidence>
<feature type="domain" description="Sushi" evidence="29">
    <location>
        <begin position="750"/>
        <end position="812"/>
    </location>
</feature>
<protein>
    <recommendedName>
        <fullName evidence="18">E-selectin</fullName>
    </recommendedName>
    <alternativeName>
        <fullName evidence="19">CD62 antigen-like family member E</fullName>
    </alternativeName>
    <alternativeName>
        <fullName evidence="20">Endothelial leukocyte adhesion molecule 1</fullName>
    </alternativeName>
    <alternativeName>
        <fullName evidence="21">Leukocyte-endothelial cell adhesion molecule 2</fullName>
    </alternativeName>
</protein>
<dbReference type="PROSITE" id="PS00615">
    <property type="entry name" value="C_TYPE_LECTIN_1"/>
    <property type="match status" value="1"/>
</dbReference>
<evidence type="ECO:0000256" key="21">
    <source>
        <dbReference type="ARBA" id="ARBA00043124"/>
    </source>
</evidence>
<feature type="disulfide bond" evidence="23">
    <location>
        <begin position="176"/>
        <end position="185"/>
    </location>
</feature>
<comment type="function">
    <text evidence="22">Cell-surface glycoprotein having a role in immunoadhesion. Mediates in the adhesion of blood neutrophils in cytokine-activated endothelium through interaction with SELPLG/PSGL1. May have a role in capillary morphogenesis.</text>
</comment>
<evidence type="ECO:0000259" key="29">
    <source>
        <dbReference type="PROSITE" id="PS50923"/>
    </source>
</evidence>
<evidence type="ECO:0000256" key="18">
    <source>
        <dbReference type="ARBA" id="ARBA00040812"/>
    </source>
</evidence>
<feature type="domain" description="Sushi" evidence="29">
    <location>
        <begin position="687"/>
        <end position="749"/>
    </location>
</feature>
<dbReference type="PRINTS" id="PR00343">
    <property type="entry name" value="SELECTIN"/>
</dbReference>
<comment type="caution">
    <text evidence="23">Lacks conserved residue(s) required for the propagation of feature annotation.</text>
</comment>
<dbReference type="InParanoid" id="A0A665TBU3"/>
<dbReference type="InterPro" id="IPR001304">
    <property type="entry name" value="C-type_lectin-like"/>
</dbReference>
<evidence type="ECO:0000256" key="7">
    <source>
        <dbReference type="ARBA" id="ARBA00022723"/>
    </source>
</evidence>
<evidence type="ECO:0000256" key="12">
    <source>
        <dbReference type="ARBA" id="ARBA00022889"/>
    </source>
</evidence>
<feature type="domain" description="Sushi" evidence="29">
    <location>
        <begin position="563"/>
        <end position="624"/>
    </location>
</feature>
<dbReference type="InterPro" id="IPR050350">
    <property type="entry name" value="Compl-Cell_Adhes-Reg"/>
</dbReference>
<feature type="disulfide bond" evidence="24">
    <location>
        <begin position="347"/>
        <end position="374"/>
    </location>
</feature>
<dbReference type="InterPro" id="IPR001881">
    <property type="entry name" value="EGF-like_Ca-bd_dom"/>
</dbReference>
<comment type="subcellular location">
    <subcellularLocation>
        <location evidence="1">Cell membrane</location>
        <topology evidence="1">Single-pass type I membrane protein</topology>
    </subcellularLocation>
</comment>
<reference evidence="30" key="1">
    <citation type="submission" date="2021-04" db="EMBL/GenBank/DDBJ databases">
        <authorList>
            <consortium name="Wellcome Sanger Institute Data Sharing"/>
        </authorList>
    </citation>
    <scope>NUCLEOTIDE SEQUENCE [LARGE SCALE GENOMIC DNA]</scope>
</reference>